<feature type="compositionally biased region" description="Low complexity" evidence="1">
    <location>
        <begin position="604"/>
        <end position="615"/>
    </location>
</feature>
<protein>
    <submittedName>
        <fullName evidence="2">Uncharacterized protein</fullName>
    </submittedName>
</protein>
<proteinExistence type="predicted"/>
<feature type="compositionally biased region" description="Basic and acidic residues" evidence="1">
    <location>
        <begin position="411"/>
        <end position="422"/>
    </location>
</feature>
<feature type="region of interest" description="Disordered" evidence="1">
    <location>
        <begin position="599"/>
        <end position="660"/>
    </location>
</feature>
<accession>D7FS45</accession>
<organism evidence="2 3">
    <name type="scientific">Ectocarpus siliculosus</name>
    <name type="common">Brown alga</name>
    <name type="synonym">Conferva siliculosa</name>
    <dbReference type="NCBI Taxonomy" id="2880"/>
    <lineage>
        <taxon>Eukaryota</taxon>
        <taxon>Sar</taxon>
        <taxon>Stramenopiles</taxon>
        <taxon>Ochrophyta</taxon>
        <taxon>PX clade</taxon>
        <taxon>Phaeophyceae</taxon>
        <taxon>Ectocarpales</taxon>
        <taxon>Ectocarpaceae</taxon>
        <taxon>Ectocarpus</taxon>
    </lineage>
</organism>
<feature type="compositionally biased region" description="Pro residues" evidence="1">
    <location>
        <begin position="546"/>
        <end position="559"/>
    </location>
</feature>
<gene>
    <name evidence="2" type="ORF">Esi_0227_0036</name>
</gene>
<feature type="region of interest" description="Disordered" evidence="1">
    <location>
        <begin position="525"/>
        <end position="584"/>
    </location>
</feature>
<feature type="region of interest" description="Disordered" evidence="1">
    <location>
        <begin position="1"/>
        <end position="50"/>
    </location>
</feature>
<feature type="region of interest" description="Disordered" evidence="1">
    <location>
        <begin position="315"/>
        <end position="511"/>
    </location>
</feature>
<feature type="compositionally biased region" description="Basic and acidic residues" evidence="1">
    <location>
        <begin position="475"/>
        <end position="495"/>
    </location>
</feature>
<feature type="compositionally biased region" description="Polar residues" evidence="1">
    <location>
        <begin position="398"/>
        <end position="409"/>
    </location>
</feature>
<dbReference type="SUPFAM" id="SSF101447">
    <property type="entry name" value="Formin homology 2 domain (FH2 domain)"/>
    <property type="match status" value="1"/>
</dbReference>
<feature type="compositionally biased region" description="Polar residues" evidence="1">
    <location>
        <begin position="323"/>
        <end position="333"/>
    </location>
</feature>
<reference evidence="2 3" key="1">
    <citation type="journal article" date="2010" name="Nature">
        <title>The Ectocarpus genome and the independent evolution of multicellularity in brown algae.</title>
        <authorList>
            <person name="Cock J.M."/>
            <person name="Sterck L."/>
            <person name="Rouze P."/>
            <person name="Scornet D."/>
            <person name="Allen A.E."/>
            <person name="Amoutzias G."/>
            <person name="Anthouard V."/>
            <person name="Artiguenave F."/>
            <person name="Aury J.M."/>
            <person name="Badger J.H."/>
            <person name="Beszteri B."/>
            <person name="Billiau K."/>
            <person name="Bonnet E."/>
            <person name="Bothwell J.H."/>
            <person name="Bowler C."/>
            <person name="Boyen C."/>
            <person name="Brownlee C."/>
            <person name="Carrano C.J."/>
            <person name="Charrier B."/>
            <person name="Cho G.Y."/>
            <person name="Coelho S.M."/>
            <person name="Collen J."/>
            <person name="Corre E."/>
            <person name="Da Silva C."/>
            <person name="Delage L."/>
            <person name="Delaroque N."/>
            <person name="Dittami S.M."/>
            <person name="Doulbeau S."/>
            <person name="Elias M."/>
            <person name="Farnham G."/>
            <person name="Gachon C.M."/>
            <person name="Gschloessl B."/>
            <person name="Heesch S."/>
            <person name="Jabbari K."/>
            <person name="Jubin C."/>
            <person name="Kawai H."/>
            <person name="Kimura K."/>
            <person name="Kloareg B."/>
            <person name="Kupper F.C."/>
            <person name="Lang D."/>
            <person name="Le Bail A."/>
            <person name="Leblanc C."/>
            <person name="Lerouge P."/>
            <person name="Lohr M."/>
            <person name="Lopez P.J."/>
            <person name="Martens C."/>
            <person name="Maumus F."/>
            <person name="Michel G."/>
            <person name="Miranda-Saavedra D."/>
            <person name="Morales J."/>
            <person name="Moreau H."/>
            <person name="Motomura T."/>
            <person name="Nagasato C."/>
            <person name="Napoli C.A."/>
            <person name="Nelson D.R."/>
            <person name="Nyvall-Collen P."/>
            <person name="Peters A.F."/>
            <person name="Pommier C."/>
            <person name="Potin P."/>
            <person name="Poulain J."/>
            <person name="Quesneville H."/>
            <person name="Read B."/>
            <person name="Rensing S.A."/>
            <person name="Ritter A."/>
            <person name="Rousvoal S."/>
            <person name="Samanta M."/>
            <person name="Samson G."/>
            <person name="Schroeder D.C."/>
            <person name="Segurens B."/>
            <person name="Strittmatter M."/>
            <person name="Tonon T."/>
            <person name="Tregear J.W."/>
            <person name="Valentin K."/>
            <person name="von Dassow P."/>
            <person name="Yamagishi T."/>
            <person name="Van de Peer Y."/>
            <person name="Wincker P."/>
        </authorList>
    </citation>
    <scope>NUCLEOTIDE SEQUENCE [LARGE SCALE GENOMIC DNA]</scope>
    <source>
        <strain evidence="3">Ec32 / CCAP1310/4</strain>
    </source>
</reference>
<dbReference type="EMBL" id="FN649760">
    <property type="protein sequence ID" value="CBJ30986.1"/>
    <property type="molecule type" value="Genomic_DNA"/>
</dbReference>
<feature type="compositionally biased region" description="Basic and acidic residues" evidence="1">
    <location>
        <begin position="346"/>
        <end position="370"/>
    </location>
</feature>
<dbReference type="Proteomes" id="UP000002630">
    <property type="component" value="Unassembled WGS sequence"/>
</dbReference>
<evidence type="ECO:0000313" key="3">
    <source>
        <dbReference type="Proteomes" id="UP000002630"/>
    </source>
</evidence>
<evidence type="ECO:0000256" key="1">
    <source>
        <dbReference type="SAM" id="MobiDB-lite"/>
    </source>
</evidence>
<evidence type="ECO:0000313" key="2">
    <source>
        <dbReference type="EMBL" id="CBJ30986.1"/>
    </source>
</evidence>
<dbReference type="OrthoDB" id="10492709at2759"/>
<dbReference type="InParanoid" id="D7FS45"/>
<keyword evidence="3" id="KW-1185">Reference proteome</keyword>
<name>D7FS45_ECTSI</name>
<sequence length="734" mass="77363">MLGSLLEGAKATVRRAGSADSSEDEGRAAFKEPSPPPEPDGSLRDDGLHVRPPHQLAVGEQVATASEGGAAGRDRDVSSSVSRSFSLLRASGARAMLPVKMALSGDPEAVEARESLTKYKATLSAAVAEAEGTTTSRREDLELLTAALAGQESDLRCWGYVSVLASFKEHRRRETNRAQLRVGMSERREEVITAKLQEVGRLLRSMPIIGPWTNKPAGAETESLGFRGGIGGDGHFWEEAFAVSPGDLLAFDEDLALARQRLVACDRACAAAADAFAMKVVAAGGLEPRSPEDRAQALLSLLSRYHVLELGESVVSGEEETGQDQPTVKSSPQDLGGTQVEEDREEAGKQQPREEEGEAETRNPETERVPAENTGRPIERRKTVEDEADQGKRVDEQANASGTISTGVQDEQAKGDEGEPHRGGKSTSPEGGDGTSPEDGDGTSPESGDGTSPEGGDGTSPESGDGKSPQGSDGGDSRGRDHPPRAESDESRRSVDGWGPPAGSARFSRLGRKDCEVAFSELMLDERNREGRLLRRFLTMAQADKSPPPPPPPPPPPSSSNPAKKTTTMSWSSSGGATGTGGKATTLATTAASMFSSMRRRAARGSNASGGSSVKAGDDKNGAGAAKTTGREPGSATTASATVGKTGAVTGDGEEGEGPVGPQVVKAFINYFSKEYLVNMFDVPDFLVPTMTGLVALLVFRQARRLVFGYDRRRVAKSDEAWREKASAKTDEST</sequence>
<feature type="compositionally biased region" description="Low complexity" evidence="1">
    <location>
        <begin position="563"/>
        <end position="575"/>
    </location>
</feature>
<dbReference type="AlphaFoldDB" id="D7FS45"/>
<feature type="compositionally biased region" description="Basic and acidic residues" evidence="1">
    <location>
        <begin position="377"/>
        <end position="396"/>
    </location>
</feature>